<feature type="transmembrane region" description="Helical" evidence="1">
    <location>
        <begin position="15"/>
        <end position="36"/>
    </location>
</feature>
<evidence type="ECO:0000313" key="3">
    <source>
        <dbReference type="Proteomes" id="UP000752171"/>
    </source>
</evidence>
<comment type="caution">
    <text evidence="2">The sequence shown here is derived from an EMBL/GenBank/DDBJ whole genome shotgun (WGS) entry which is preliminary data.</text>
</comment>
<protein>
    <submittedName>
        <fullName evidence="2">Uncharacterized protein</fullName>
    </submittedName>
</protein>
<keyword evidence="1" id="KW-0472">Membrane</keyword>
<keyword evidence="1" id="KW-1133">Transmembrane helix</keyword>
<sequence length="119" mass="13475">MICSFCLSARGSSTIIISVSICLVLLLNGGLTLIFYKRRCSRNEDSPIPCRRSGRNVIVYENNLPGHQNIRMIPNYQNRVPNTNQSDSVYQSLDLRNTVPHSDYHSLNLNTNQIHSVRA</sequence>
<keyword evidence="1" id="KW-0812">Transmembrane</keyword>
<organism evidence="2 3">
    <name type="scientific">Astyanax mexicanus</name>
    <name type="common">Blind cave fish</name>
    <name type="synonym">Astyanax fasciatus mexicanus</name>
    <dbReference type="NCBI Taxonomy" id="7994"/>
    <lineage>
        <taxon>Eukaryota</taxon>
        <taxon>Metazoa</taxon>
        <taxon>Chordata</taxon>
        <taxon>Craniata</taxon>
        <taxon>Vertebrata</taxon>
        <taxon>Euteleostomi</taxon>
        <taxon>Actinopterygii</taxon>
        <taxon>Neopterygii</taxon>
        <taxon>Teleostei</taxon>
        <taxon>Ostariophysi</taxon>
        <taxon>Characiformes</taxon>
        <taxon>Characoidei</taxon>
        <taxon>Acestrorhamphidae</taxon>
        <taxon>Acestrorhamphinae</taxon>
        <taxon>Astyanax</taxon>
    </lineage>
</organism>
<evidence type="ECO:0000256" key="1">
    <source>
        <dbReference type="SAM" id="Phobius"/>
    </source>
</evidence>
<reference evidence="2 3" key="1">
    <citation type="submission" date="2021-07" db="EMBL/GenBank/DDBJ databases">
        <authorList>
            <person name="Imarazene B."/>
            <person name="Zahm M."/>
            <person name="Klopp C."/>
            <person name="Cabau C."/>
            <person name="Beille S."/>
            <person name="Jouanno E."/>
            <person name="Castinel A."/>
            <person name="Lluch J."/>
            <person name="Gil L."/>
            <person name="Kuchtly C."/>
            <person name="Lopez Roques C."/>
            <person name="Donnadieu C."/>
            <person name="Parrinello H."/>
            <person name="Journot L."/>
            <person name="Du K."/>
            <person name="Schartl M."/>
            <person name="Retaux S."/>
            <person name="Guiguen Y."/>
        </authorList>
    </citation>
    <scope>NUCLEOTIDE SEQUENCE [LARGE SCALE GENOMIC DNA]</scope>
    <source>
        <strain evidence="2">Pach_M1</strain>
        <tissue evidence="2">Testis</tissue>
    </source>
</reference>
<accession>A0A8T2KVT5</accession>
<evidence type="ECO:0000313" key="2">
    <source>
        <dbReference type="EMBL" id="KAG9262839.1"/>
    </source>
</evidence>
<dbReference type="EMBL" id="JAICCE010000021">
    <property type="protein sequence ID" value="KAG9262839.1"/>
    <property type="molecule type" value="Genomic_DNA"/>
</dbReference>
<gene>
    <name evidence="2" type="ORF">AMEX_G24762</name>
</gene>
<dbReference type="Proteomes" id="UP000752171">
    <property type="component" value="Unassembled WGS sequence"/>
</dbReference>
<name>A0A8T2KVT5_ASTMX</name>
<dbReference type="AlphaFoldDB" id="A0A8T2KVT5"/>
<proteinExistence type="predicted"/>